<comment type="caution">
    <text evidence="6">The sequence shown here is derived from an EMBL/GenBank/DDBJ whole genome shotgun (WGS) entry which is preliminary data.</text>
</comment>
<evidence type="ECO:0000313" key="7">
    <source>
        <dbReference type="Proteomes" id="UP000823900"/>
    </source>
</evidence>
<protein>
    <submittedName>
        <fullName evidence="6">ABC transporter ATP-binding protein</fullName>
    </submittedName>
</protein>
<gene>
    <name evidence="6" type="ORF">IAA07_03910</name>
</gene>
<dbReference type="GO" id="GO:0016887">
    <property type="term" value="F:ATP hydrolysis activity"/>
    <property type="evidence" value="ECO:0007669"/>
    <property type="project" value="InterPro"/>
</dbReference>
<keyword evidence="4 6" id="KW-0067">ATP-binding</keyword>
<name>A0A9D2HI23_9FIRM</name>
<keyword evidence="3" id="KW-0547">Nucleotide-binding</keyword>
<dbReference type="Pfam" id="PF00005">
    <property type="entry name" value="ABC_tran"/>
    <property type="match status" value="1"/>
</dbReference>
<evidence type="ECO:0000259" key="5">
    <source>
        <dbReference type="PROSITE" id="PS50893"/>
    </source>
</evidence>
<evidence type="ECO:0000256" key="2">
    <source>
        <dbReference type="ARBA" id="ARBA00022448"/>
    </source>
</evidence>
<dbReference type="PROSITE" id="PS50893">
    <property type="entry name" value="ABC_TRANSPORTER_2"/>
    <property type="match status" value="1"/>
</dbReference>
<evidence type="ECO:0000256" key="4">
    <source>
        <dbReference type="ARBA" id="ARBA00022840"/>
    </source>
</evidence>
<dbReference type="SUPFAM" id="SSF52540">
    <property type="entry name" value="P-loop containing nucleoside triphosphate hydrolases"/>
    <property type="match status" value="1"/>
</dbReference>
<dbReference type="InterPro" id="IPR027417">
    <property type="entry name" value="P-loop_NTPase"/>
</dbReference>
<dbReference type="PROSITE" id="PS00211">
    <property type="entry name" value="ABC_TRANSPORTER_1"/>
    <property type="match status" value="1"/>
</dbReference>
<dbReference type="PANTHER" id="PTHR42711:SF5">
    <property type="entry name" value="ABC TRANSPORTER ATP-BINDING PROTEIN NATA"/>
    <property type="match status" value="1"/>
</dbReference>
<evidence type="ECO:0000256" key="1">
    <source>
        <dbReference type="ARBA" id="ARBA00005417"/>
    </source>
</evidence>
<evidence type="ECO:0000313" key="6">
    <source>
        <dbReference type="EMBL" id="HJA70713.1"/>
    </source>
</evidence>
<dbReference type="InterPro" id="IPR003593">
    <property type="entry name" value="AAA+_ATPase"/>
</dbReference>
<comment type="similarity">
    <text evidence="1">Belongs to the ABC transporter superfamily.</text>
</comment>
<reference evidence="6" key="1">
    <citation type="journal article" date="2021" name="PeerJ">
        <title>Extensive microbial diversity within the chicken gut microbiome revealed by metagenomics and culture.</title>
        <authorList>
            <person name="Gilroy R."/>
            <person name="Ravi A."/>
            <person name="Getino M."/>
            <person name="Pursley I."/>
            <person name="Horton D.L."/>
            <person name="Alikhan N.F."/>
            <person name="Baker D."/>
            <person name="Gharbi K."/>
            <person name="Hall N."/>
            <person name="Watson M."/>
            <person name="Adriaenssens E.M."/>
            <person name="Foster-Nyarko E."/>
            <person name="Jarju S."/>
            <person name="Secka A."/>
            <person name="Antonio M."/>
            <person name="Oren A."/>
            <person name="Chaudhuri R.R."/>
            <person name="La Ragione R."/>
            <person name="Hildebrand F."/>
            <person name="Pallen M.J."/>
        </authorList>
    </citation>
    <scope>NUCLEOTIDE SEQUENCE</scope>
    <source>
        <strain evidence="6">CHK178-16964</strain>
    </source>
</reference>
<dbReference type="CDD" id="cd03230">
    <property type="entry name" value="ABC_DR_subfamily_A"/>
    <property type="match status" value="1"/>
</dbReference>
<dbReference type="AlphaFoldDB" id="A0A9D2HI23"/>
<dbReference type="PANTHER" id="PTHR42711">
    <property type="entry name" value="ABC TRANSPORTER ATP-BINDING PROTEIN"/>
    <property type="match status" value="1"/>
</dbReference>
<dbReference type="SMART" id="SM00382">
    <property type="entry name" value="AAA"/>
    <property type="match status" value="1"/>
</dbReference>
<dbReference type="Gene3D" id="3.40.50.300">
    <property type="entry name" value="P-loop containing nucleotide triphosphate hydrolases"/>
    <property type="match status" value="1"/>
</dbReference>
<dbReference type="InterPro" id="IPR003439">
    <property type="entry name" value="ABC_transporter-like_ATP-bd"/>
</dbReference>
<keyword evidence="2" id="KW-0813">Transport</keyword>
<reference evidence="6" key="2">
    <citation type="submission" date="2021-04" db="EMBL/GenBank/DDBJ databases">
        <authorList>
            <person name="Gilroy R."/>
        </authorList>
    </citation>
    <scope>NUCLEOTIDE SEQUENCE</scope>
    <source>
        <strain evidence="6">CHK178-16964</strain>
    </source>
</reference>
<dbReference type="Proteomes" id="UP000823900">
    <property type="component" value="Unassembled WGS sequence"/>
</dbReference>
<dbReference type="InterPro" id="IPR050763">
    <property type="entry name" value="ABC_transporter_ATP-binding"/>
</dbReference>
<dbReference type="InterPro" id="IPR017871">
    <property type="entry name" value="ABC_transporter-like_CS"/>
</dbReference>
<dbReference type="GO" id="GO:0005524">
    <property type="term" value="F:ATP binding"/>
    <property type="evidence" value="ECO:0007669"/>
    <property type="project" value="UniProtKB-KW"/>
</dbReference>
<organism evidence="6 7">
    <name type="scientific">Candidatus Lachnoclostridium stercoravium</name>
    <dbReference type="NCBI Taxonomy" id="2838633"/>
    <lineage>
        <taxon>Bacteria</taxon>
        <taxon>Bacillati</taxon>
        <taxon>Bacillota</taxon>
        <taxon>Clostridia</taxon>
        <taxon>Lachnospirales</taxon>
        <taxon>Lachnospiraceae</taxon>
    </lineage>
</organism>
<accession>A0A9D2HI23</accession>
<sequence>MVEAAGIRKSYSRGKKVLKEISFYARPGECVGIVGENGCGKTTLLSILAGTLKADGGSLKYFGEEVLGDRKAIRRQVAYVPQENPLMEELSVRDNLLLWYQGRRAAMKRDLQNGPAFMLGLSGHERETAGKLSGGMKKRLSIACSLAGHGRILIMDEPGAALDLLCKEEIRRYLEAYRKGGGIVILTSHDLMELQMCSRIYIMKDGRLTELEKDFPLEQLAGRL</sequence>
<dbReference type="EMBL" id="DWZA01000033">
    <property type="protein sequence ID" value="HJA70713.1"/>
    <property type="molecule type" value="Genomic_DNA"/>
</dbReference>
<evidence type="ECO:0000256" key="3">
    <source>
        <dbReference type="ARBA" id="ARBA00022741"/>
    </source>
</evidence>
<proteinExistence type="inferred from homology"/>
<feature type="domain" description="ABC transporter" evidence="5">
    <location>
        <begin position="2"/>
        <end position="224"/>
    </location>
</feature>